<protein>
    <submittedName>
        <fullName evidence="1">Uncharacterized protein</fullName>
    </submittedName>
</protein>
<dbReference type="AlphaFoldDB" id="A0A2I0XH36"/>
<gene>
    <name evidence="1" type="ORF">MA16_Dca009366</name>
</gene>
<evidence type="ECO:0000313" key="2">
    <source>
        <dbReference type="Proteomes" id="UP000233837"/>
    </source>
</evidence>
<keyword evidence="2" id="KW-1185">Reference proteome</keyword>
<reference evidence="1 2" key="1">
    <citation type="journal article" date="2016" name="Sci. Rep.">
        <title>The Dendrobium catenatum Lindl. genome sequence provides insights into polysaccharide synthase, floral development and adaptive evolution.</title>
        <authorList>
            <person name="Zhang G.Q."/>
            <person name="Xu Q."/>
            <person name="Bian C."/>
            <person name="Tsai W.C."/>
            <person name="Yeh C.M."/>
            <person name="Liu K.W."/>
            <person name="Yoshida K."/>
            <person name="Zhang L.S."/>
            <person name="Chang S.B."/>
            <person name="Chen F."/>
            <person name="Shi Y."/>
            <person name="Su Y.Y."/>
            <person name="Zhang Y.Q."/>
            <person name="Chen L.J."/>
            <person name="Yin Y."/>
            <person name="Lin M."/>
            <person name="Huang H."/>
            <person name="Deng H."/>
            <person name="Wang Z.W."/>
            <person name="Zhu S.L."/>
            <person name="Zhao X."/>
            <person name="Deng C."/>
            <person name="Niu S.C."/>
            <person name="Huang J."/>
            <person name="Wang M."/>
            <person name="Liu G.H."/>
            <person name="Yang H.J."/>
            <person name="Xiao X.J."/>
            <person name="Hsiao Y.Y."/>
            <person name="Wu W.L."/>
            <person name="Chen Y.Y."/>
            <person name="Mitsuda N."/>
            <person name="Ohme-Takagi M."/>
            <person name="Luo Y.B."/>
            <person name="Van de Peer Y."/>
            <person name="Liu Z.J."/>
        </authorList>
    </citation>
    <scope>NUCLEOTIDE SEQUENCE [LARGE SCALE GENOMIC DNA]</scope>
    <source>
        <tissue evidence="1">The whole plant</tissue>
    </source>
</reference>
<accession>A0A2I0XH36</accession>
<organism evidence="1 2">
    <name type="scientific">Dendrobium catenatum</name>
    <dbReference type="NCBI Taxonomy" id="906689"/>
    <lineage>
        <taxon>Eukaryota</taxon>
        <taxon>Viridiplantae</taxon>
        <taxon>Streptophyta</taxon>
        <taxon>Embryophyta</taxon>
        <taxon>Tracheophyta</taxon>
        <taxon>Spermatophyta</taxon>
        <taxon>Magnoliopsida</taxon>
        <taxon>Liliopsida</taxon>
        <taxon>Asparagales</taxon>
        <taxon>Orchidaceae</taxon>
        <taxon>Epidendroideae</taxon>
        <taxon>Malaxideae</taxon>
        <taxon>Dendrobiinae</taxon>
        <taxon>Dendrobium</taxon>
    </lineage>
</organism>
<evidence type="ECO:0000313" key="1">
    <source>
        <dbReference type="EMBL" id="PKU87218.1"/>
    </source>
</evidence>
<reference evidence="1 2" key="2">
    <citation type="journal article" date="2017" name="Nature">
        <title>The Apostasia genome and the evolution of orchids.</title>
        <authorList>
            <person name="Zhang G.Q."/>
            <person name="Liu K.W."/>
            <person name="Li Z."/>
            <person name="Lohaus R."/>
            <person name="Hsiao Y.Y."/>
            <person name="Niu S.C."/>
            <person name="Wang J.Y."/>
            <person name="Lin Y.C."/>
            <person name="Xu Q."/>
            <person name="Chen L.J."/>
            <person name="Yoshida K."/>
            <person name="Fujiwara S."/>
            <person name="Wang Z.W."/>
            <person name="Zhang Y.Q."/>
            <person name="Mitsuda N."/>
            <person name="Wang M."/>
            <person name="Liu G.H."/>
            <person name="Pecoraro L."/>
            <person name="Huang H.X."/>
            <person name="Xiao X.J."/>
            <person name="Lin M."/>
            <person name="Wu X.Y."/>
            <person name="Wu W.L."/>
            <person name="Chen Y.Y."/>
            <person name="Chang S.B."/>
            <person name="Sakamoto S."/>
            <person name="Ohme-Takagi M."/>
            <person name="Yagi M."/>
            <person name="Zeng S.J."/>
            <person name="Shen C.Y."/>
            <person name="Yeh C.M."/>
            <person name="Luo Y.B."/>
            <person name="Tsai W.C."/>
            <person name="Van de Peer Y."/>
            <person name="Liu Z.J."/>
        </authorList>
    </citation>
    <scope>NUCLEOTIDE SEQUENCE [LARGE SCALE GENOMIC DNA]</scope>
    <source>
        <tissue evidence="1">The whole plant</tissue>
    </source>
</reference>
<proteinExistence type="predicted"/>
<dbReference type="Proteomes" id="UP000233837">
    <property type="component" value="Unassembled WGS sequence"/>
</dbReference>
<sequence>MEQAYDSMGWLALRQVHIHFNFPSKFLDLLLNCVLDPKFCDLINRKKFDWIEAKSGFR</sequence>
<name>A0A2I0XH36_9ASPA</name>
<dbReference type="EMBL" id="KZ501892">
    <property type="protein sequence ID" value="PKU87218.1"/>
    <property type="molecule type" value="Genomic_DNA"/>
</dbReference>